<evidence type="ECO:0000313" key="1">
    <source>
        <dbReference type="EMBL" id="KAJ9117786.1"/>
    </source>
</evidence>
<organism evidence="1 2">
    <name type="scientific">Naganishia adeliensis</name>
    <dbReference type="NCBI Taxonomy" id="92952"/>
    <lineage>
        <taxon>Eukaryota</taxon>
        <taxon>Fungi</taxon>
        <taxon>Dikarya</taxon>
        <taxon>Basidiomycota</taxon>
        <taxon>Agaricomycotina</taxon>
        <taxon>Tremellomycetes</taxon>
        <taxon>Filobasidiales</taxon>
        <taxon>Filobasidiaceae</taxon>
        <taxon>Naganishia</taxon>
    </lineage>
</organism>
<name>A0ACC2X2A7_9TREE</name>
<dbReference type="Proteomes" id="UP001230649">
    <property type="component" value="Unassembled WGS sequence"/>
</dbReference>
<evidence type="ECO:0000313" key="2">
    <source>
        <dbReference type="Proteomes" id="UP001230649"/>
    </source>
</evidence>
<sequence length="135" mass="14967">MSKPSTSTGLGEPRAPSRKNADNIIGDMSGKTEVNRESSGETPSAEVKQGQGSDDVKETNSKPEDKKDQALAQKKAFDDRFKKRGKRPLPPRDAGEEDTDNKKPKRELTAYEKEVQKYESRILKDQGSGVRSVMK</sequence>
<accession>A0ACC2X2A7</accession>
<dbReference type="EMBL" id="JASBWS010000001">
    <property type="protein sequence ID" value="KAJ9117786.1"/>
    <property type="molecule type" value="Genomic_DNA"/>
</dbReference>
<keyword evidence="2" id="KW-1185">Reference proteome</keyword>
<comment type="caution">
    <text evidence="1">The sequence shown here is derived from an EMBL/GenBank/DDBJ whole genome shotgun (WGS) entry which is preliminary data.</text>
</comment>
<reference evidence="1" key="1">
    <citation type="submission" date="2023-04" db="EMBL/GenBank/DDBJ databases">
        <title>Draft Genome sequencing of Naganishia species isolated from polar environments using Oxford Nanopore Technology.</title>
        <authorList>
            <person name="Leo P."/>
            <person name="Venkateswaran K."/>
        </authorList>
    </citation>
    <scope>NUCLEOTIDE SEQUENCE</scope>
    <source>
        <strain evidence="1">MNA-CCFEE 5262</strain>
    </source>
</reference>
<gene>
    <name evidence="1" type="ORF">QFC20_000065</name>
</gene>
<proteinExistence type="predicted"/>
<protein>
    <submittedName>
        <fullName evidence="1">Uncharacterized protein</fullName>
    </submittedName>
</protein>